<organism evidence="1 2">
    <name type="scientific">Cochliobolus heterostrophus (strain C5 / ATCC 48332 / race O)</name>
    <name type="common">Southern corn leaf blight fungus</name>
    <name type="synonym">Bipolaris maydis</name>
    <dbReference type="NCBI Taxonomy" id="701091"/>
    <lineage>
        <taxon>Eukaryota</taxon>
        <taxon>Fungi</taxon>
        <taxon>Dikarya</taxon>
        <taxon>Ascomycota</taxon>
        <taxon>Pezizomycotina</taxon>
        <taxon>Dothideomycetes</taxon>
        <taxon>Pleosporomycetidae</taxon>
        <taxon>Pleosporales</taxon>
        <taxon>Pleosporineae</taxon>
        <taxon>Pleosporaceae</taxon>
        <taxon>Bipolaris</taxon>
    </lineage>
</organism>
<evidence type="ECO:0000313" key="2">
    <source>
        <dbReference type="Proteomes" id="UP000016936"/>
    </source>
</evidence>
<evidence type="ECO:0008006" key="3">
    <source>
        <dbReference type="Google" id="ProtNLM"/>
    </source>
</evidence>
<dbReference type="GO" id="GO:0016491">
    <property type="term" value="F:oxidoreductase activity"/>
    <property type="evidence" value="ECO:0007669"/>
    <property type="project" value="InterPro"/>
</dbReference>
<protein>
    <recommendedName>
        <fullName evidence="3">Aldehyde dehydrogenase domain-containing protein</fullName>
    </recommendedName>
</protein>
<dbReference type="HOGENOM" id="CLU_852599_0_0_1"/>
<reference evidence="2" key="2">
    <citation type="journal article" date="2013" name="PLoS Genet.">
        <title>Comparative genome structure, secondary metabolite, and effector coding capacity across Cochliobolus pathogens.</title>
        <authorList>
            <person name="Condon B.J."/>
            <person name="Leng Y."/>
            <person name="Wu D."/>
            <person name="Bushley K.E."/>
            <person name="Ohm R.A."/>
            <person name="Otillar R."/>
            <person name="Martin J."/>
            <person name="Schackwitz W."/>
            <person name="Grimwood J."/>
            <person name="MohdZainudin N."/>
            <person name="Xue C."/>
            <person name="Wang R."/>
            <person name="Manning V.A."/>
            <person name="Dhillon B."/>
            <person name="Tu Z.J."/>
            <person name="Steffenson B.J."/>
            <person name="Salamov A."/>
            <person name="Sun H."/>
            <person name="Lowry S."/>
            <person name="LaButti K."/>
            <person name="Han J."/>
            <person name="Copeland A."/>
            <person name="Lindquist E."/>
            <person name="Barry K."/>
            <person name="Schmutz J."/>
            <person name="Baker S.E."/>
            <person name="Ciuffetti L.M."/>
            <person name="Grigoriev I.V."/>
            <person name="Zhong S."/>
            <person name="Turgeon B.G."/>
        </authorList>
    </citation>
    <scope>NUCLEOTIDE SEQUENCE [LARGE SCALE GENOMIC DNA]</scope>
    <source>
        <strain evidence="2">C5 / ATCC 48332 / race O</strain>
    </source>
</reference>
<accession>M2V3F4</accession>
<proteinExistence type="predicted"/>
<dbReference type="AlphaFoldDB" id="M2V3F4"/>
<dbReference type="EMBL" id="KB445571">
    <property type="protein sequence ID" value="EMD94532.1"/>
    <property type="molecule type" value="Genomic_DNA"/>
</dbReference>
<dbReference type="Gene3D" id="3.40.605.10">
    <property type="entry name" value="Aldehyde Dehydrogenase, Chain A, domain 1"/>
    <property type="match status" value="1"/>
</dbReference>
<keyword evidence="2" id="KW-1185">Reference proteome</keyword>
<evidence type="ECO:0000313" key="1">
    <source>
        <dbReference type="EMBL" id="EMD94532.1"/>
    </source>
</evidence>
<name>M2V3F4_COCH5</name>
<sequence>MLVNHSNELIGHLSDSDCPVECEKELALLVFDVKQHVAEIKKGKQKEKYYSKHVGHVEIQIQAVGVSVIVSGANNPAHNVIFALAASIAAVNVTVLATTIDSNNAFIALLKSLWRRYLDPDCLFLVTGIRDLTLDMGDIHMMTIYDDARNNYATALESPKARFVQTTITATNLAVVTEGHKDWHSIAMDVCHISSMRTSSYRRLNAIFIKKDDMDQCERAFSKGPNLKGATIMSPQVILDMTQENIAIKGLELRLQSAADIGHLLIIVVNSLEQAFDSMINVNALIHQLAILGPRADDVAIYINDWLEVNIISVGFHFPVLLPSKH</sequence>
<dbReference type="Proteomes" id="UP000016936">
    <property type="component" value="Unassembled WGS sequence"/>
</dbReference>
<gene>
    <name evidence="1" type="ORF">COCHEDRAFT_1210582</name>
</gene>
<reference evidence="1 2" key="1">
    <citation type="journal article" date="2012" name="PLoS Pathog.">
        <title>Diverse lifestyles and strategies of plant pathogenesis encoded in the genomes of eighteen Dothideomycetes fungi.</title>
        <authorList>
            <person name="Ohm R.A."/>
            <person name="Feau N."/>
            <person name="Henrissat B."/>
            <person name="Schoch C.L."/>
            <person name="Horwitz B.A."/>
            <person name="Barry K.W."/>
            <person name="Condon B.J."/>
            <person name="Copeland A.C."/>
            <person name="Dhillon B."/>
            <person name="Glaser F."/>
            <person name="Hesse C.N."/>
            <person name="Kosti I."/>
            <person name="LaButti K."/>
            <person name="Lindquist E.A."/>
            <person name="Lucas S."/>
            <person name="Salamov A.A."/>
            <person name="Bradshaw R.E."/>
            <person name="Ciuffetti L."/>
            <person name="Hamelin R.C."/>
            <person name="Kema G.H.J."/>
            <person name="Lawrence C."/>
            <person name="Scott J.A."/>
            <person name="Spatafora J.W."/>
            <person name="Turgeon B.G."/>
            <person name="de Wit P.J.G.M."/>
            <person name="Zhong S."/>
            <person name="Goodwin S.B."/>
            <person name="Grigoriev I.V."/>
        </authorList>
    </citation>
    <scope>NUCLEOTIDE SEQUENCE [LARGE SCALE GENOMIC DNA]</scope>
    <source>
        <strain evidence="2">C5 / ATCC 48332 / race O</strain>
    </source>
</reference>
<dbReference type="InterPro" id="IPR016162">
    <property type="entry name" value="Ald_DH_N"/>
</dbReference>